<proteinExistence type="predicted"/>
<name>A0ABX9QMK2_9BACT</name>
<protein>
    <submittedName>
        <fullName evidence="2">Uncharacterized protein</fullName>
    </submittedName>
</protein>
<feature type="signal peptide" evidence="1">
    <location>
        <begin position="1"/>
        <end position="24"/>
    </location>
</feature>
<dbReference type="RefSeq" id="WP_120531234.1">
    <property type="nucleotide sequence ID" value="NZ_RAWI01000046.1"/>
</dbReference>
<gene>
    <name evidence="2" type="ORF">D7Y13_08795</name>
</gene>
<sequence>MTRKFVQAFSLVAALVLTSTTAIAGERLAAYLPRLDAPKAPTLECTDPRAQLHAAAKEAGVDINPEETVVVSKDGMTFAGSSIAGFEQVPASALPEGADFGFTYLDAPQAGIPAGYYKLRARAAAEDIQVGEYRGEVDVIDASGKAVARLPATMQTSSVEVPQPLPFARTTVDAQFRQTNLMGGRPDQLSRYHHSLIIIYHCPNGTTIIIFIDYWDWY</sequence>
<comment type="caution">
    <text evidence="2">The sequence shown here is derived from an EMBL/GenBank/DDBJ whole genome shotgun (WGS) entry which is preliminary data.</text>
</comment>
<evidence type="ECO:0000313" key="2">
    <source>
        <dbReference type="EMBL" id="RKI12738.1"/>
    </source>
</evidence>
<evidence type="ECO:0000256" key="1">
    <source>
        <dbReference type="SAM" id="SignalP"/>
    </source>
</evidence>
<evidence type="ECO:0000313" key="3">
    <source>
        <dbReference type="Proteomes" id="UP000278907"/>
    </source>
</evidence>
<reference evidence="2 3" key="1">
    <citation type="submission" date="2018-09" db="EMBL/GenBank/DDBJ databases">
        <authorList>
            <person name="Livingstone P.G."/>
            <person name="Whitworth D.E."/>
        </authorList>
    </citation>
    <scope>NUCLEOTIDE SEQUENCE [LARGE SCALE GENOMIC DNA]</scope>
    <source>
        <strain evidence="2 3">CA031B</strain>
    </source>
</reference>
<keyword evidence="1" id="KW-0732">Signal</keyword>
<feature type="chain" id="PRO_5046327737" evidence="1">
    <location>
        <begin position="25"/>
        <end position="218"/>
    </location>
</feature>
<keyword evidence="3" id="KW-1185">Reference proteome</keyword>
<dbReference type="EMBL" id="RAWI01000046">
    <property type="protein sequence ID" value="RKI12738.1"/>
    <property type="molecule type" value="Genomic_DNA"/>
</dbReference>
<dbReference type="Proteomes" id="UP000278907">
    <property type="component" value="Unassembled WGS sequence"/>
</dbReference>
<organism evidence="2 3">
    <name type="scientific">Corallococcus praedator</name>
    <dbReference type="NCBI Taxonomy" id="2316724"/>
    <lineage>
        <taxon>Bacteria</taxon>
        <taxon>Pseudomonadati</taxon>
        <taxon>Myxococcota</taxon>
        <taxon>Myxococcia</taxon>
        <taxon>Myxococcales</taxon>
        <taxon>Cystobacterineae</taxon>
        <taxon>Myxococcaceae</taxon>
        <taxon>Corallococcus</taxon>
    </lineage>
</organism>
<accession>A0ABX9QMK2</accession>